<accession>A0A6M3K902</accession>
<organism evidence="1">
    <name type="scientific">viral metagenome</name>
    <dbReference type="NCBI Taxonomy" id="1070528"/>
    <lineage>
        <taxon>unclassified sequences</taxon>
        <taxon>metagenomes</taxon>
        <taxon>organismal metagenomes</taxon>
    </lineage>
</organism>
<evidence type="ECO:0000313" key="1">
    <source>
        <dbReference type="EMBL" id="QJA78299.1"/>
    </source>
</evidence>
<sequence>MAITFDAQSASAYSSTTTLTWSHICTGSDRLLVAGIYAGADSTMSVTYGGVSMTQINRLLMTGAAAGQYIYLFYLLSPATGANNVVSTSGTAVGMYGAGSSYAGAKQSAQPDASATQATATSQTTLTTSLTTVADNCWVVGHAYSGNAVTAGTNTTLRTGSVAALRMLDTNAAQTPAGSHSIQTTQTPAEFIGHCIASFAPIVSTTTKFNSNLSMLNVG</sequence>
<dbReference type="EMBL" id="MT142330">
    <property type="protein sequence ID" value="QJA78299.1"/>
    <property type="molecule type" value="Genomic_DNA"/>
</dbReference>
<gene>
    <name evidence="1" type="ORF">MM415A01090_0012</name>
</gene>
<dbReference type="AlphaFoldDB" id="A0A6M3K902"/>
<protein>
    <submittedName>
        <fullName evidence="1">Uncharacterized protein</fullName>
    </submittedName>
</protein>
<reference evidence="1" key="1">
    <citation type="submission" date="2020-03" db="EMBL/GenBank/DDBJ databases">
        <title>The deep terrestrial virosphere.</title>
        <authorList>
            <person name="Holmfeldt K."/>
            <person name="Nilsson E."/>
            <person name="Simone D."/>
            <person name="Lopez-Fernandez M."/>
            <person name="Wu X."/>
            <person name="de Brujin I."/>
            <person name="Lundin D."/>
            <person name="Andersson A."/>
            <person name="Bertilsson S."/>
            <person name="Dopson M."/>
        </authorList>
    </citation>
    <scope>NUCLEOTIDE SEQUENCE</scope>
    <source>
        <strain evidence="1">MM415A01090</strain>
    </source>
</reference>
<proteinExistence type="predicted"/>
<name>A0A6M3K902_9ZZZZ</name>